<feature type="domain" description="Alginate export" evidence="2">
    <location>
        <begin position="92"/>
        <end position="479"/>
    </location>
</feature>
<evidence type="ECO:0000313" key="4">
    <source>
        <dbReference type="Proteomes" id="UP000001492"/>
    </source>
</evidence>
<dbReference type="SUPFAM" id="SSF56935">
    <property type="entry name" value="Porins"/>
    <property type="match status" value="1"/>
</dbReference>
<name>E8RUG6_ASTEC</name>
<reference evidence="4" key="1">
    <citation type="submission" date="2010-12" db="EMBL/GenBank/DDBJ databases">
        <title>Complete sequence of chromosome 2 of Asticcacaulis excentricus CB 48.</title>
        <authorList>
            <consortium name="US DOE Joint Genome Institute"/>
            <person name="Lucas S."/>
            <person name="Copeland A."/>
            <person name="Lapidus A."/>
            <person name="Cheng J.-F."/>
            <person name="Bruce D."/>
            <person name="Goodwin L."/>
            <person name="Pitluck S."/>
            <person name="Teshima H."/>
            <person name="Davenport K."/>
            <person name="Detter J.C."/>
            <person name="Han C."/>
            <person name="Tapia R."/>
            <person name="Land M."/>
            <person name="Hauser L."/>
            <person name="Jeffries C."/>
            <person name="Kyrpides N."/>
            <person name="Ivanova N."/>
            <person name="Ovchinnikova G."/>
            <person name="Brun Y.V."/>
            <person name="Woyke T."/>
        </authorList>
    </citation>
    <scope>NUCLEOTIDE SEQUENCE [LARGE SCALE GENOMIC DNA]</scope>
    <source>
        <strain evidence="4">ATCC 15261 / DSM 4724 / KCTC 12464 / NCIMB 9791 / VKM B-1370 / CB 48</strain>
    </source>
</reference>
<organism evidence="3 4">
    <name type="scientific">Asticcacaulis excentricus (strain ATCC 15261 / DSM 4724 / KCTC 12464 / NCIMB 9791 / VKM B-1370 / CB 48)</name>
    <dbReference type="NCBI Taxonomy" id="573065"/>
    <lineage>
        <taxon>Bacteria</taxon>
        <taxon>Pseudomonadati</taxon>
        <taxon>Pseudomonadota</taxon>
        <taxon>Alphaproteobacteria</taxon>
        <taxon>Caulobacterales</taxon>
        <taxon>Caulobacteraceae</taxon>
        <taxon>Asticcacaulis</taxon>
    </lineage>
</organism>
<evidence type="ECO:0000313" key="3">
    <source>
        <dbReference type="EMBL" id="ADU14054.1"/>
    </source>
</evidence>
<evidence type="ECO:0000259" key="2">
    <source>
        <dbReference type="Pfam" id="PF13372"/>
    </source>
</evidence>
<feature type="signal peptide" evidence="1">
    <location>
        <begin position="1"/>
        <end position="23"/>
    </location>
</feature>
<dbReference type="HOGENOM" id="CLU_035025_0_0_5"/>
<dbReference type="Proteomes" id="UP000001492">
    <property type="component" value="Chromosome 2"/>
</dbReference>
<dbReference type="EMBL" id="CP002396">
    <property type="protein sequence ID" value="ADU14054.1"/>
    <property type="molecule type" value="Genomic_DNA"/>
</dbReference>
<protein>
    <recommendedName>
        <fullName evidence="2">Alginate export domain-containing protein</fullName>
    </recommendedName>
</protein>
<dbReference type="Gene3D" id="2.40.160.100">
    <property type="match status" value="1"/>
</dbReference>
<feature type="chain" id="PRO_5003230115" description="Alginate export domain-containing protein" evidence="1">
    <location>
        <begin position="24"/>
        <end position="487"/>
    </location>
</feature>
<dbReference type="eggNOG" id="ENOG502Z7RB">
    <property type="taxonomic scope" value="Bacteria"/>
</dbReference>
<gene>
    <name evidence="3" type="ordered locus">Astex_2402</name>
</gene>
<proteinExistence type="predicted"/>
<dbReference type="InterPro" id="IPR053728">
    <property type="entry name" value="Alginate_Permeability_Chnl"/>
</dbReference>
<dbReference type="InterPro" id="IPR025388">
    <property type="entry name" value="Alginate_export_dom"/>
</dbReference>
<dbReference type="AlphaFoldDB" id="E8RUG6"/>
<dbReference type="OrthoDB" id="311329at2"/>
<evidence type="ECO:0000256" key="1">
    <source>
        <dbReference type="SAM" id="SignalP"/>
    </source>
</evidence>
<accession>E8RUG6</accession>
<dbReference type="STRING" id="573065.Astex_2402"/>
<dbReference type="Pfam" id="PF13372">
    <property type="entry name" value="Alginate_exp"/>
    <property type="match status" value="1"/>
</dbReference>
<sequence length="487" mass="53553">MKTHLFTTASVAGLSLCTFAAQAQTLPDTAIAVNTSPARLAAPAEPVPGGRAGAPKAFQTHRWAEDWTAEPEDNAPFTQRVKHIRLGQSGAYLTLGGEARVYYTDWTHSSLGLRKADANTPTQTRLRLSADLHANPYLRAYVELGDNRETGETAATVPNQDKLDIYQAFVDVTLPLSESQRLTLRPGRFEMPLGNGKLVGVREGLNMRYTYQGAQLTYSLTGQASVTLFDVYPVDIQKGTFDDAVNRNTHFRGGYISLPKAAYGLNLDLYGYDVNRARGTLFEGTGPDERKSLGARVWQKSSQWDVDVEMVRQSGTFITKSVEAYAVMFEAGYRWPDTKYEPRLGLRLNAFSGDDKSGDNQSGTFVAPAPRLPLISEAGFFNLSNLIDAYPSLTLKPMKALTLTLGPDFLWRQNAADGVYIGSSGASFAPYGEDRFIGTDLNLEATWQVNKNLQIKLYETRFIAGDAFKASGGKNGNYFGLMTGYRF</sequence>
<keyword evidence="1" id="KW-0732">Signal</keyword>
<dbReference type="RefSeq" id="WP_013479881.1">
    <property type="nucleotide sequence ID" value="NC_014817.1"/>
</dbReference>
<keyword evidence="4" id="KW-1185">Reference proteome</keyword>
<dbReference type="KEGG" id="aex:Astex_2402"/>